<evidence type="ECO:0000256" key="3">
    <source>
        <dbReference type="ARBA" id="ARBA00022837"/>
    </source>
</evidence>
<feature type="signal peptide" evidence="5">
    <location>
        <begin position="1"/>
        <end position="23"/>
    </location>
</feature>
<proteinExistence type="predicted"/>
<feature type="chain" id="PRO_5046641980" evidence="5">
    <location>
        <begin position="24"/>
        <end position="1718"/>
    </location>
</feature>
<dbReference type="InterPro" id="IPR003644">
    <property type="entry name" value="Calx_beta"/>
</dbReference>
<dbReference type="Gene3D" id="4.10.1080.10">
    <property type="entry name" value="TSP type-3 repeat"/>
    <property type="match status" value="1"/>
</dbReference>
<dbReference type="Pfam" id="PF17963">
    <property type="entry name" value="Big_9"/>
    <property type="match status" value="3"/>
</dbReference>
<dbReference type="Gene3D" id="2.60.40.2030">
    <property type="match status" value="2"/>
</dbReference>
<reference evidence="7 8" key="1">
    <citation type="submission" date="2018-07" db="EMBL/GenBank/DDBJ databases">
        <title>Leeuwenhoekiella genomics.</title>
        <authorList>
            <person name="Tahon G."/>
            <person name="Willems A."/>
        </authorList>
    </citation>
    <scope>NUCLEOTIDE SEQUENCE [LARGE SCALE GENOMIC DNA]</scope>
    <source>
        <strain evidence="7 8">LMG 24856</strain>
    </source>
</reference>
<dbReference type="Proteomes" id="UP000290037">
    <property type="component" value="Unassembled WGS sequence"/>
</dbReference>
<keyword evidence="1 5" id="KW-0732">Signal</keyword>
<feature type="region of interest" description="Disordered" evidence="4">
    <location>
        <begin position="834"/>
        <end position="853"/>
    </location>
</feature>
<evidence type="ECO:0000259" key="6">
    <source>
        <dbReference type="SMART" id="SM00237"/>
    </source>
</evidence>
<dbReference type="Pfam" id="PF03160">
    <property type="entry name" value="Calx-beta"/>
    <property type="match status" value="2"/>
</dbReference>
<evidence type="ECO:0000256" key="1">
    <source>
        <dbReference type="ARBA" id="ARBA00022729"/>
    </source>
</evidence>
<dbReference type="EMBL" id="QOVN01000003">
    <property type="protein sequence ID" value="RXG29855.1"/>
    <property type="molecule type" value="Genomic_DNA"/>
</dbReference>
<name>A0ABY0D4Q7_9FLAO</name>
<dbReference type="Gene3D" id="2.60.40.1120">
    <property type="entry name" value="Carboxypeptidase-like, regulatory domain"/>
    <property type="match status" value="1"/>
</dbReference>
<keyword evidence="8" id="KW-1185">Reference proteome</keyword>
<protein>
    <submittedName>
        <fullName evidence="7">Calx-beta domain-containing protein</fullName>
    </submittedName>
</protein>
<gene>
    <name evidence="7" type="ORF">DSM01_1962</name>
</gene>
<keyword evidence="2" id="KW-0677">Repeat</keyword>
<accession>A0ABY0D4Q7</accession>
<evidence type="ECO:0000313" key="7">
    <source>
        <dbReference type="EMBL" id="RXG29855.1"/>
    </source>
</evidence>
<dbReference type="InterPro" id="IPR038081">
    <property type="entry name" value="CalX-like_sf"/>
</dbReference>
<dbReference type="SUPFAM" id="SSF141072">
    <property type="entry name" value="CalX-like"/>
    <property type="match status" value="2"/>
</dbReference>
<feature type="region of interest" description="Disordered" evidence="4">
    <location>
        <begin position="1125"/>
        <end position="1144"/>
    </location>
</feature>
<feature type="non-terminal residue" evidence="7">
    <location>
        <position position="1718"/>
    </location>
</feature>
<dbReference type="SUPFAM" id="SSF49464">
    <property type="entry name" value="Carboxypeptidase regulatory domain-like"/>
    <property type="match status" value="1"/>
</dbReference>
<feature type="compositionally biased region" description="Polar residues" evidence="4">
    <location>
        <begin position="1125"/>
        <end position="1136"/>
    </location>
</feature>
<evidence type="ECO:0000256" key="5">
    <source>
        <dbReference type="SAM" id="SignalP"/>
    </source>
</evidence>
<evidence type="ECO:0000256" key="2">
    <source>
        <dbReference type="ARBA" id="ARBA00022737"/>
    </source>
</evidence>
<dbReference type="InterPro" id="IPR028974">
    <property type="entry name" value="TSP_type-3_rpt"/>
</dbReference>
<dbReference type="Gene3D" id="2.60.40.3440">
    <property type="match status" value="2"/>
</dbReference>
<keyword evidence="3" id="KW-0106">Calcium</keyword>
<feature type="region of interest" description="Disordered" evidence="4">
    <location>
        <begin position="1698"/>
        <end position="1718"/>
    </location>
</feature>
<dbReference type="SMART" id="SM00237">
    <property type="entry name" value="Calx_beta"/>
    <property type="match status" value="2"/>
</dbReference>
<feature type="domain" description="Calx-beta" evidence="6">
    <location>
        <begin position="1493"/>
        <end position="1588"/>
    </location>
</feature>
<feature type="domain" description="Calx-beta" evidence="6">
    <location>
        <begin position="1601"/>
        <end position="1698"/>
    </location>
</feature>
<evidence type="ECO:0000256" key="4">
    <source>
        <dbReference type="SAM" id="MobiDB-lite"/>
    </source>
</evidence>
<dbReference type="InterPro" id="IPR008969">
    <property type="entry name" value="CarboxyPept-like_regulatory"/>
</dbReference>
<organism evidence="7 8">
    <name type="scientific">Leeuwenhoekiella palythoae</name>
    <dbReference type="NCBI Taxonomy" id="573501"/>
    <lineage>
        <taxon>Bacteria</taxon>
        <taxon>Pseudomonadati</taxon>
        <taxon>Bacteroidota</taxon>
        <taxon>Flavobacteriia</taxon>
        <taxon>Flavobacteriales</taxon>
        <taxon>Flavobacteriaceae</taxon>
        <taxon>Leeuwenhoekiella</taxon>
    </lineage>
</organism>
<evidence type="ECO:0000313" key="8">
    <source>
        <dbReference type="Proteomes" id="UP000290037"/>
    </source>
</evidence>
<dbReference type="SUPFAM" id="SSF103647">
    <property type="entry name" value="TSP type-3 repeat"/>
    <property type="match status" value="1"/>
</dbReference>
<dbReference type="RefSeq" id="WP_241651485.1">
    <property type="nucleotide sequence ID" value="NZ_QOVN01000003.1"/>
</dbReference>
<sequence>MKIKITQSIFWFLFLSFSLTATAQLKNSFDVRYSETLRGNFTAIANNMMSVNATTAYNGGEGNHNLTDNVYVDIDGDNSTFNSSSADLGSVGNGSCVQIVKAYLYWTAGDKEIIYDNNKTADNRPDWDYDDIKLKLPGQSSYTTYTADEVLYRGRDEHFQNDPYACVKDITSQVKSLGTNYTGTYTVANVEAKTGTIIGHGAGDRIGASAGWQIVFVYENSDLPSRNITLFDGFANVTRNSGQNNYDIVVNGFQTVPNGAVNADVVFGALEGDRDLTGDKLQIRNTSNSFANISTAKRPEDNFFNSRITRYGQDVTNRNPASTNTLGFDSGVFTLNNPNNSLLANNQTQAVFRLTSNQETYSMYMLGFAVEVYEPELEPMLLTTALGNNPKVYVNQEFEVSFDVKNYGNDDMRDLRINYTLPSSVEYGGTSNLPSGVTAAYNASSRILTFSVADNLVEDTDDKFTLLFRLNVSENCSVAGSTFAIQTNATYKGVLNSTQKTSLSSTETTGSCQIGNNEAVIVSIAADSCADYCTGIDTDGDGVPDNCDDDDDNDGILDAFEGNASTAVLANPTQSTVNDLNTRGTGVFPLKPNGSASLPSGGVTLEVIEGFSPRTNSSQEQQWRIYQPPPVASSTININGGEVPFETKYLDLRGVPRNAYERTIKIDYGTSAEALSSETEKYTFIIGIAGLGGSEYQEVGGEMGYDISSVPLRVIGNVDVYSTGLYSQFNGASPPVTNDIGNTVSTNPPRSQKSNGYTFFYVTREVSNFEIEFKGNDPHGFIFGVLTETYRDTDNDKIVDSKDTDSDNDGCPDAIEGAGTFNKSDLTADLNLANTPGGVDENGVPTLAGSPQDNTQAVIDSSITACFVPTAVDDSRQVSVNTSLNIDVLTNDDFGGDGPSSSQPLVITQQPVNGSVVINDNGTPADLSDDTIVYTPNQDYVGTDTFRYKIVDLDVDESEATVDVTVSDVIVVPPGERGCDCAPLYSETNFRDAQLISGTAGQVGAVYRFSNVFSDSPEPIDALVRIEALRNGASLASIDVNSQGVENNFQPQLRSSNNGDQNIEFNITFVESGGSYGNEVVISFFATPFDIDGDSVRTREYAELTLSDAYYQSAATSIDINRKPNSVRGTANNPSTAPGGDISTDPRYTFSTYYEGRSSLNYTIGKENGNIDRYYSLAFSNANYTDPQSTIVTAPVICGNVSDEDGDPLVGVTIQIDGTDGSSTTLTTDANGNYRYATAIPSALVDVQYTIVETDLENYVSIDDAEGDPTDNTIIRVINLISSCQNNFVDDGRPVANDDTAIASPIRPVQPVDIDVLENDIFGPDGPSNGTITILTQPAVGEAVLNDGGTPNNPIDDYITYNPPLLNLQPVEFKYQICDADGDCDDAIVRVNILDDAPIAEDDDFTVSEDSQNNTLDVLNNDYFGNDGAGSISLVTGVSNGTLTLNDSGTTGDITDDYFVYTPDSDFFGNDSFQYQICDADTPIDKRECDVATVSIIVEADPTLTVEPVTVSEGDPLTFTFSINEISAEDIVIQVNTSDDTAVEGFDYTAAVNELIVIPAGQLSVNYVVNSLEDNTYEGTESFNISGAVQTNNTRNLVAETIGTILDDPDDLPEVSISDVTVAEGSEAVFVVSIDNPSTEDVVVDVVTVPGSALAGDDYTPVTTTVTIPAGQTSVEVAVSTLNDDLYEGEEQFTLEGTVTSGNTSNTDPVGTATITDN</sequence>
<comment type="caution">
    <text evidence="7">The sequence shown here is derived from an EMBL/GenBank/DDBJ whole genome shotgun (WGS) entry which is preliminary data.</text>
</comment>